<feature type="repeat" description="WD" evidence="3">
    <location>
        <begin position="365"/>
        <end position="397"/>
    </location>
</feature>
<keyword evidence="5" id="KW-1185">Reference proteome</keyword>
<comment type="caution">
    <text evidence="4">The sequence shown here is derived from an EMBL/GenBank/DDBJ whole genome shotgun (WGS) entry which is preliminary data.</text>
</comment>
<dbReference type="EMBL" id="WHWC01000006">
    <property type="protein sequence ID" value="KAG8381114.1"/>
    <property type="molecule type" value="Genomic_DNA"/>
</dbReference>
<dbReference type="AlphaFoldDB" id="A0AAV6XF54"/>
<feature type="repeat" description="WD" evidence="3">
    <location>
        <begin position="549"/>
        <end position="581"/>
    </location>
</feature>
<keyword evidence="1 3" id="KW-0853">WD repeat</keyword>
<dbReference type="PANTHER" id="PTHR14221">
    <property type="entry name" value="WD REPEAT DOMAIN 44"/>
    <property type="match status" value="1"/>
</dbReference>
<evidence type="ECO:0000256" key="1">
    <source>
        <dbReference type="ARBA" id="ARBA00022574"/>
    </source>
</evidence>
<evidence type="ECO:0000313" key="5">
    <source>
        <dbReference type="Proteomes" id="UP000826271"/>
    </source>
</evidence>
<dbReference type="InterPro" id="IPR036322">
    <property type="entry name" value="WD40_repeat_dom_sf"/>
</dbReference>
<dbReference type="PROSITE" id="PS50294">
    <property type="entry name" value="WD_REPEATS_REGION"/>
    <property type="match status" value="3"/>
</dbReference>
<evidence type="ECO:0008006" key="6">
    <source>
        <dbReference type="Google" id="ProtNLM"/>
    </source>
</evidence>
<dbReference type="InterPro" id="IPR040324">
    <property type="entry name" value="WDR44/Dgr2"/>
</dbReference>
<feature type="repeat" description="WD" evidence="3">
    <location>
        <begin position="261"/>
        <end position="302"/>
    </location>
</feature>
<evidence type="ECO:0000256" key="2">
    <source>
        <dbReference type="ARBA" id="ARBA00022737"/>
    </source>
</evidence>
<proteinExistence type="predicted"/>
<dbReference type="Gene3D" id="2.130.10.10">
    <property type="entry name" value="YVTN repeat-like/Quinoprotein amine dehydrogenase"/>
    <property type="match status" value="1"/>
</dbReference>
<dbReference type="InterPro" id="IPR020472">
    <property type="entry name" value="WD40_PAC1"/>
</dbReference>
<reference evidence="4" key="1">
    <citation type="submission" date="2019-10" db="EMBL/GenBank/DDBJ databases">
        <authorList>
            <person name="Zhang R."/>
            <person name="Pan Y."/>
            <person name="Wang J."/>
            <person name="Ma R."/>
            <person name="Yu S."/>
        </authorList>
    </citation>
    <scope>NUCLEOTIDE SEQUENCE</scope>
    <source>
        <strain evidence="4">LA-IB0</strain>
        <tissue evidence="4">Leaf</tissue>
    </source>
</reference>
<dbReference type="PROSITE" id="PS50082">
    <property type="entry name" value="WD_REPEATS_2"/>
    <property type="match status" value="4"/>
</dbReference>
<dbReference type="InterPro" id="IPR001680">
    <property type="entry name" value="WD40_rpt"/>
</dbReference>
<dbReference type="PRINTS" id="PR00320">
    <property type="entry name" value="GPROTEINBRPT"/>
</dbReference>
<keyword evidence="2" id="KW-0677">Repeat</keyword>
<dbReference type="InterPro" id="IPR015943">
    <property type="entry name" value="WD40/YVTN_repeat-like_dom_sf"/>
</dbReference>
<organism evidence="4 5">
    <name type="scientific">Buddleja alternifolia</name>
    <dbReference type="NCBI Taxonomy" id="168488"/>
    <lineage>
        <taxon>Eukaryota</taxon>
        <taxon>Viridiplantae</taxon>
        <taxon>Streptophyta</taxon>
        <taxon>Embryophyta</taxon>
        <taxon>Tracheophyta</taxon>
        <taxon>Spermatophyta</taxon>
        <taxon>Magnoliopsida</taxon>
        <taxon>eudicotyledons</taxon>
        <taxon>Gunneridae</taxon>
        <taxon>Pentapetalae</taxon>
        <taxon>asterids</taxon>
        <taxon>lamiids</taxon>
        <taxon>Lamiales</taxon>
        <taxon>Scrophulariaceae</taxon>
        <taxon>Buddlejeae</taxon>
        <taxon>Buddleja</taxon>
    </lineage>
</organism>
<evidence type="ECO:0000313" key="4">
    <source>
        <dbReference type="EMBL" id="KAG8381114.1"/>
    </source>
</evidence>
<accession>A0AAV6XF54</accession>
<evidence type="ECO:0000256" key="3">
    <source>
        <dbReference type="PROSITE-ProRule" id="PRU00221"/>
    </source>
</evidence>
<dbReference type="SMART" id="SM00320">
    <property type="entry name" value="WD40"/>
    <property type="match status" value="7"/>
</dbReference>
<sequence length="703" mass="78662">MDNFVEDNGESRFFDALEHISQEPDFVSEENFACNKNWEYDLWISTPQSVGERRRKFIRWMGLSPDGGYPLDTCENSKNGVFAGNVDRIVENSGAVLRNTSIEDEFSSSRSSVSSWTTDECRNGGGDSNCGSDCNSDGIVQTESVQTERLGKIRVVGLNRLMSSREFDNVSQLSPSVPQFERREAEVNVYTPRTMDKLKLKDRCLSKLRSMTCMVSTNVKDDNVGMHNLSPIQGTKIQRVKVRHFRKRLKEVSALFAGQDIQAHEGAILTMKFSLDGEYLASAGEDKIVRIWQVVEDERSEGIDVPDADPSCVYFSVNHLSELEPHMVEKDKINKSKSLKKTTDSACVIFPPKVFRIREKPLHVFEGHSGEILDLSWSKDNCLLSSSVDKTVRLWKVGVDHCLKVFSHSDYVTCTQFNPVNDDYFISGSIDGKVRIWTISGCQVVDWTETKDIITAVSYRPDGQGGIIGSVTGTCRFFNISDNHLQLETQICITSKKKSPCKRITGFQFLPQEPSKVLVTCADSQVRIIDGMNVIGKYKGPRNVGNNCSASFTADGKHIISASEDSNVYIWNYNDQRDSSFSHPKSIRSFECFSSDASIAIPWSGLKSNQLNEKSIKSFPFSSSTCFSLNQEFYLDSSSKVSATWPEEKLPVSSPSPMGKSQCKFFKTCQSSSNSHAWGLVIVTAGWDGRIKVFHNFGLPVPL</sequence>
<name>A0AAV6XF54_9LAMI</name>
<dbReference type="Pfam" id="PF00400">
    <property type="entry name" value="WD40"/>
    <property type="match status" value="4"/>
</dbReference>
<feature type="repeat" description="WD" evidence="3">
    <location>
        <begin position="405"/>
        <end position="440"/>
    </location>
</feature>
<protein>
    <recommendedName>
        <fullName evidence="6">WD repeat-containing protein 44</fullName>
    </recommendedName>
</protein>
<dbReference type="PANTHER" id="PTHR14221:SF57">
    <property type="entry name" value="TRANSDUCIN_WD40 REPEAT-LIKE SUPERFAMILY PROTEIN"/>
    <property type="match status" value="1"/>
</dbReference>
<dbReference type="Proteomes" id="UP000826271">
    <property type="component" value="Unassembled WGS sequence"/>
</dbReference>
<gene>
    <name evidence="4" type="ORF">BUALT_Bualt06G0088700</name>
</gene>
<dbReference type="SUPFAM" id="SSF50978">
    <property type="entry name" value="WD40 repeat-like"/>
    <property type="match status" value="1"/>
</dbReference>